<dbReference type="GeneID" id="68352468"/>
<feature type="signal peptide" evidence="1">
    <location>
        <begin position="1"/>
        <end position="18"/>
    </location>
</feature>
<accession>A0A9P8N098</accession>
<dbReference type="AlphaFoldDB" id="A0A9P8N098"/>
<name>A0A9P8N098_9HYPO</name>
<keyword evidence="3" id="KW-1185">Reference proteome</keyword>
<gene>
    <name evidence="2" type="ORF">HRG_03339</name>
</gene>
<reference evidence="2" key="1">
    <citation type="submission" date="2021-09" db="EMBL/GenBank/DDBJ databases">
        <title>A high-quality genome of the endoparasitic fungus Hirsutella rhossiliensis with a comparison of Hirsutella genomes reveals transposable elements contributing to genome size variation.</title>
        <authorList>
            <person name="Lin R."/>
            <person name="Jiao Y."/>
            <person name="Sun X."/>
            <person name="Ling J."/>
            <person name="Xie B."/>
            <person name="Cheng X."/>
        </authorList>
    </citation>
    <scope>NUCLEOTIDE SEQUENCE</scope>
    <source>
        <strain evidence="2">HR02</strain>
    </source>
</reference>
<proteinExistence type="predicted"/>
<comment type="caution">
    <text evidence="2">The sequence shown here is derived from an EMBL/GenBank/DDBJ whole genome shotgun (WGS) entry which is preliminary data.</text>
</comment>
<dbReference type="EMBL" id="JAIZPD010000003">
    <property type="protein sequence ID" value="KAH0965323.1"/>
    <property type="molecule type" value="Genomic_DNA"/>
</dbReference>
<dbReference type="Proteomes" id="UP000824596">
    <property type="component" value="Unassembled WGS sequence"/>
</dbReference>
<protein>
    <submittedName>
        <fullName evidence="2">Uncharacterized protein</fullName>
    </submittedName>
</protein>
<evidence type="ECO:0000313" key="2">
    <source>
        <dbReference type="EMBL" id="KAH0965323.1"/>
    </source>
</evidence>
<evidence type="ECO:0000313" key="3">
    <source>
        <dbReference type="Proteomes" id="UP000824596"/>
    </source>
</evidence>
<dbReference type="RefSeq" id="XP_044722836.1">
    <property type="nucleotide sequence ID" value="XM_044861810.1"/>
</dbReference>
<evidence type="ECO:0000256" key="1">
    <source>
        <dbReference type="SAM" id="SignalP"/>
    </source>
</evidence>
<feature type="chain" id="PRO_5040483340" evidence="1">
    <location>
        <begin position="19"/>
        <end position="289"/>
    </location>
</feature>
<keyword evidence="1" id="KW-0732">Signal</keyword>
<organism evidence="2 3">
    <name type="scientific">Hirsutella rhossiliensis</name>
    <dbReference type="NCBI Taxonomy" id="111463"/>
    <lineage>
        <taxon>Eukaryota</taxon>
        <taxon>Fungi</taxon>
        <taxon>Dikarya</taxon>
        <taxon>Ascomycota</taxon>
        <taxon>Pezizomycotina</taxon>
        <taxon>Sordariomycetes</taxon>
        <taxon>Hypocreomycetidae</taxon>
        <taxon>Hypocreales</taxon>
        <taxon>Ophiocordycipitaceae</taxon>
        <taxon>Hirsutella</taxon>
    </lineage>
</organism>
<sequence length="289" mass="32041">MHTFVITTLSIWATLTLAASPGSWEPPKLAITTDEMTKEIQQSYIGPAGTGNDRLFQDREVIEEASCFRHVFSCQTSKFFKRRWLSEVQSVEVTPLAKIQKEVKNENEDAIDVTLLESTAIASGVTQGWTYSGSATVKIPIKAVDVSLTGGSTYTDTVTKTTTETTGANTMMKCGAKKFCRLSAISFQVTLTGKCEVEPMVLCGEDKPLEICYDFMGPSCEQRYAYWRRNCVVSHAPDWSQAEYLQHTNRVPCNITVPARYADGSLRSYVHGSQKDLNIADQAANGRKF</sequence>